<dbReference type="AlphaFoldDB" id="A0A162ZQ05"/>
<keyword evidence="13" id="KW-1185">Reference proteome</keyword>
<feature type="compositionally biased region" description="Polar residues" evidence="10">
    <location>
        <begin position="1"/>
        <end position="18"/>
    </location>
</feature>
<evidence type="ECO:0000256" key="9">
    <source>
        <dbReference type="ARBA" id="ARBA00048679"/>
    </source>
</evidence>
<dbReference type="InterPro" id="IPR011009">
    <property type="entry name" value="Kinase-like_dom_sf"/>
</dbReference>
<dbReference type="PROSITE" id="PS50011">
    <property type="entry name" value="PROTEIN_KINASE_DOM"/>
    <property type="match status" value="1"/>
</dbReference>
<evidence type="ECO:0000256" key="6">
    <source>
        <dbReference type="ARBA" id="ARBA00030980"/>
    </source>
</evidence>
<dbReference type="GO" id="GO:0007165">
    <property type="term" value="P:signal transduction"/>
    <property type="evidence" value="ECO:0007669"/>
    <property type="project" value="TreeGrafter"/>
</dbReference>
<reference evidence="12 13" key="1">
    <citation type="journal article" date="2016" name="Sci. Rep.">
        <title>Draft genome sequencing and secretome analysis of fungal phytopathogen Ascochyta rabiei provides insight into the necrotrophic effector repertoire.</title>
        <authorList>
            <person name="Verma S."/>
            <person name="Gazara R.K."/>
            <person name="Nizam S."/>
            <person name="Parween S."/>
            <person name="Chattopadhyay D."/>
            <person name="Verma P.K."/>
        </authorList>
    </citation>
    <scope>NUCLEOTIDE SEQUENCE [LARGE SCALE GENOMIC DNA]</scope>
    <source>
        <strain evidence="12 13">ArDII</strain>
    </source>
</reference>
<accession>A0A162ZQ05</accession>
<dbReference type="Proteomes" id="UP000076837">
    <property type="component" value="Unassembled WGS sequence"/>
</dbReference>
<evidence type="ECO:0000313" key="13">
    <source>
        <dbReference type="Proteomes" id="UP000076837"/>
    </source>
</evidence>
<comment type="function">
    <text evidence="1">Component of the EKC/KEOPS complex that is required for the formation of a threonylcarbamoyl group on adenosine at position 37 (t(6)A37) in tRNAs that read codons beginning with adenine. The complex is probably involved in the transfer of the threonylcarbamoyl moiety of threonylcarbamoyl-AMP (TC-AMP) to the N6 group of A37. BUD32 has ATPase activity in the context of the EKC/KEOPS complex and likely plays a supporting role to the catalytic subunit KAE1. The EKC/KEOPS complex also promotes both telomere uncapping and telomere elongation. The complex is required for efficient recruitment of transcriptional coactivators.</text>
</comment>
<evidence type="ECO:0000256" key="2">
    <source>
        <dbReference type="ARBA" id="ARBA00011534"/>
    </source>
</evidence>
<dbReference type="GO" id="GO:0005737">
    <property type="term" value="C:cytoplasm"/>
    <property type="evidence" value="ECO:0007669"/>
    <property type="project" value="TreeGrafter"/>
</dbReference>
<organism evidence="12 13">
    <name type="scientific">Didymella rabiei</name>
    <name type="common">Chickpea ascochyta blight fungus</name>
    <name type="synonym">Mycosphaerella rabiei</name>
    <dbReference type="NCBI Taxonomy" id="5454"/>
    <lineage>
        <taxon>Eukaryota</taxon>
        <taxon>Fungi</taxon>
        <taxon>Dikarya</taxon>
        <taxon>Ascomycota</taxon>
        <taxon>Pezizomycotina</taxon>
        <taxon>Dothideomycetes</taxon>
        <taxon>Pleosporomycetidae</taxon>
        <taxon>Pleosporales</taxon>
        <taxon>Pleosporineae</taxon>
        <taxon>Didymellaceae</taxon>
        <taxon>Ascochyta</taxon>
    </lineage>
</organism>
<feature type="domain" description="Protein kinase" evidence="11">
    <location>
        <begin position="162"/>
        <end position="404"/>
    </location>
</feature>
<dbReference type="InterPro" id="IPR008266">
    <property type="entry name" value="Tyr_kinase_AS"/>
</dbReference>
<evidence type="ECO:0000256" key="1">
    <source>
        <dbReference type="ARBA" id="ARBA00003747"/>
    </source>
</evidence>
<dbReference type="Gene3D" id="1.10.510.10">
    <property type="entry name" value="Transferase(Phosphotransferase) domain 1"/>
    <property type="match status" value="1"/>
</dbReference>
<evidence type="ECO:0000313" key="12">
    <source>
        <dbReference type="EMBL" id="KZM20746.1"/>
    </source>
</evidence>
<evidence type="ECO:0000256" key="4">
    <source>
        <dbReference type="ARBA" id="ARBA00013948"/>
    </source>
</evidence>
<dbReference type="STRING" id="5454.A0A162ZQ05"/>
<comment type="catalytic activity">
    <reaction evidence="9">
        <text>L-seryl-[protein] + ATP = O-phospho-L-seryl-[protein] + ADP + H(+)</text>
        <dbReference type="Rhea" id="RHEA:17989"/>
        <dbReference type="Rhea" id="RHEA-COMP:9863"/>
        <dbReference type="Rhea" id="RHEA-COMP:11604"/>
        <dbReference type="ChEBI" id="CHEBI:15378"/>
        <dbReference type="ChEBI" id="CHEBI:29999"/>
        <dbReference type="ChEBI" id="CHEBI:30616"/>
        <dbReference type="ChEBI" id="CHEBI:83421"/>
        <dbReference type="ChEBI" id="CHEBI:456216"/>
        <dbReference type="EC" id="2.7.11.1"/>
    </reaction>
</comment>
<evidence type="ECO:0000256" key="7">
    <source>
        <dbReference type="ARBA" id="ARBA00033194"/>
    </source>
</evidence>
<dbReference type="PANTHER" id="PTHR23257">
    <property type="entry name" value="SERINE-THREONINE PROTEIN KINASE"/>
    <property type="match status" value="1"/>
</dbReference>
<dbReference type="GO" id="GO:0004674">
    <property type="term" value="F:protein serine/threonine kinase activity"/>
    <property type="evidence" value="ECO:0007669"/>
    <property type="project" value="UniProtKB-EC"/>
</dbReference>
<evidence type="ECO:0000256" key="8">
    <source>
        <dbReference type="ARBA" id="ARBA00047899"/>
    </source>
</evidence>
<dbReference type="PROSITE" id="PS00109">
    <property type="entry name" value="PROTEIN_KINASE_TYR"/>
    <property type="match status" value="1"/>
</dbReference>
<dbReference type="EC" id="2.7.11.1" evidence="3"/>
<dbReference type="Pfam" id="PF00069">
    <property type="entry name" value="Pkinase"/>
    <property type="match status" value="1"/>
</dbReference>
<proteinExistence type="predicted"/>
<dbReference type="EMBL" id="JYNV01000271">
    <property type="protein sequence ID" value="KZM20746.1"/>
    <property type="molecule type" value="Genomic_DNA"/>
</dbReference>
<dbReference type="InterPro" id="IPR000719">
    <property type="entry name" value="Prot_kinase_dom"/>
</dbReference>
<evidence type="ECO:0000256" key="10">
    <source>
        <dbReference type="SAM" id="MobiDB-lite"/>
    </source>
</evidence>
<evidence type="ECO:0000256" key="3">
    <source>
        <dbReference type="ARBA" id="ARBA00012513"/>
    </source>
</evidence>
<feature type="region of interest" description="Disordered" evidence="10">
    <location>
        <begin position="1"/>
        <end position="42"/>
    </location>
</feature>
<dbReference type="SUPFAM" id="SSF56112">
    <property type="entry name" value="Protein kinase-like (PK-like)"/>
    <property type="match status" value="1"/>
</dbReference>
<protein>
    <recommendedName>
        <fullName evidence="5">EKC/KEOPS complex subunit BUD32</fullName>
        <ecNumber evidence="3">2.7.11.1</ecNumber>
    </recommendedName>
    <alternativeName>
        <fullName evidence="6 7">Atypical Serine/threonine protein kinase BUD32</fullName>
    </alternativeName>
    <alternativeName>
        <fullName evidence="4">EKC/KEOPS complex subunit bud32</fullName>
    </alternativeName>
</protein>
<sequence length="404" mass="45302">MASTTSEEVVTTPATSATPFDRPTWEGRPAFQDSANLNPTHSEDYADIGDNWGISDPFVIDHCSSSTPGNTQSGFKFESSWGTGPPVEIPIYNTHFTVLSSMDQRSGRTHYLLLSNRGFLFHGHHPTVEWKALQTLHGDGAEFACLPMHVVPASYLFPAHQPWMQKFAGDEEDADVFVKSQAFLARERYRSDHHARATYQEVSRCEVIAQSPHSNLARYLGVQTKMFGEEERVVSIAYQRYSMDLHEFVLMKRLLLPRHVPLVIRGIERGMRHLHGLGLIHCDLRPMNVFVTIGEEKGEDGGVVLKEIVIGDFDASVMIGEKISLKRANNEWWPPEIEWDVKAGEWVDEWCLEKMKNWLKEGAGMWEWASAATISPPPNTTGCVPIAVLEGSAAFASATYDGVW</sequence>
<comment type="catalytic activity">
    <reaction evidence="8">
        <text>L-threonyl-[protein] + ATP = O-phospho-L-threonyl-[protein] + ADP + H(+)</text>
        <dbReference type="Rhea" id="RHEA:46608"/>
        <dbReference type="Rhea" id="RHEA-COMP:11060"/>
        <dbReference type="Rhea" id="RHEA-COMP:11605"/>
        <dbReference type="ChEBI" id="CHEBI:15378"/>
        <dbReference type="ChEBI" id="CHEBI:30013"/>
        <dbReference type="ChEBI" id="CHEBI:30616"/>
        <dbReference type="ChEBI" id="CHEBI:61977"/>
        <dbReference type="ChEBI" id="CHEBI:456216"/>
        <dbReference type="EC" id="2.7.11.1"/>
    </reaction>
</comment>
<dbReference type="InterPro" id="IPR050167">
    <property type="entry name" value="Ser_Thr_protein_kinase"/>
</dbReference>
<name>A0A162ZQ05_DIDRA</name>
<comment type="caution">
    <text evidence="12">The sequence shown here is derived from an EMBL/GenBank/DDBJ whole genome shotgun (WGS) entry which is preliminary data.</text>
</comment>
<dbReference type="GO" id="GO:0005524">
    <property type="term" value="F:ATP binding"/>
    <property type="evidence" value="ECO:0007669"/>
    <property type="project" value="InterPro"/>
</dbReference>
<evidence type="ECO:0000256" key="5">
    <source>
        <dbReference type="ARBA" id="ARBA00019973"/>
    </source>
</evidence>
<evidence type="ECO:0000259" key="11">
    <source>
        <dbReference type="PROSITE" id="PS50011"/>
    </source>
</evidence>
<gene>
    <name evidence="12" type="ORF">ST47_g8131</name>
</gene>
<comment type="subunit">
    <text evidence="2">Component of the EKC/KEOPS complex composed of at least BUD32, CGI121, GON7, KAE1 and PCC1; the whole complex dimerizes.</text>
</comment>